<dbReference type="EMBL" id="JAUEPS010000016">
    <property type="protein sequence ID" value="KAK0458806.1"/>
    <property type="molecule type" value="Genomic_DNA"/>
</dbReference>
<feature type="compositionally biased region" description="Low complexity" evidence="1">
    <location>
        <begin position="140"/>
        <end position="152"/>
    </location>
</feature>
<protein>
    <submittedName>
        <fullName evidence="2">Uncharacterized protein</fullName>
    </submittedName>
</protein>
<proteinExistence type="predicted"/>
<keyword evidence="3" id="KW-1185">Reference proteome</keyword>
<reference evidence="2" key="1">
    <citation type="submission" date="2023-06" db="EMBL/GenBank/DDBJ databases">
        <authorList>
            <consortium name="Lawrence Berkeley National Laboratory"/>
            <person name="Ahrendt S."/>
            <person name="Sahu N."/>
            <person name="Indic B."/>
            <person name="Wong-Bajracharya J."/>
            <person name="Merenyi Z."/>
            <person name="Ke H.-M."/>
            <person name="Monk M."/>
            <person name="Kocsube S."/>
            <person name="Drula E."/>
            <person name="Lipzen A."/>
            <person name="Balint B."/>
            <person name="Henrissat B."/>
            <person name="Andreopoulos B."/>
            <person name="Martin F.M."/>
            <person name="Harder C.B."/>
            <person name="Rigling D."/>
            <person name="Ford K.L."/>
            <person name="Foster G.D."/>
            <person name="Pangilinan J."/>
            <person name="Papanicolaou A."/>
            <person name="Barry K."/>
            <person name="LaButti K."/>
            <person name="Viragh M."/>
            <person name="Koriabine M."/>
            <person name="Yan M."/>
            <person name="Riley R."/>
            <person name="Champramary S."/>
            <person name="Plett K.L."/>
            <person name="Tsai I.J."/>
            <person name="Slot J."/>
            <person name="Sipos G."/>
            <person name="Plett J."/>
            <person name="Nagy L.G."/>
            <person name="Grigoriev I.V."/>
        </authorList>
    </citation>
    <scope>NUCLEOTIDE SEQUENCE</scope>
    <source>
        <strain evidence="2">CCBAS 213</strain>
    </source>
</reference>
<feature type="region of interest" description="Disordered" evidence="1">
    <location>
        <begin position="53"/>
        <end position="248"/>
    </location>
</feature>
<gene>
    <name evidence="2" type="ORF">EV420DRAFT_1642532</name>
</gene>
<sequence length="262" mass="28374">MRKWFAVAQAISDASLALCRSKEKELTELSVGRILQQDEIQLLNEKVKEAETQLKELDAQSQNEDSSSVSTSQPTRKRKKSSRASTSAALLPSQIASSSSQPFPSSTKTANRVKSGGRLSSPIVPTTDPTPSSRKRPRLTSSSISVSTTSTIQRKRSPSVIIVGDSDDEINSKPPVSNKPSPKDRAGRAKKSRKSFVVDDDEPAPTKLRKQGVPSGKDKDKDKEDPFLEFTSSRSKPPSKSSQINKGIACSHTSSVPVLTII</sequence>
<feature type="compositionally biased region" description="Low complexity" evidence="1">
    <location>
        <begin position="83"/>
        <end position="106"/>
    </location>
</feature>
<dbReference type="RefSeq" id="XP_060331056.1">
    <property type="nucleotide sequence ID" value="XM_060477377.1"/>
</dbReference>
<accession>A0AA39N5E6</accession>
<evidence type="ECO:0000256" key="1">
    <source>
        <dbReference type="SAM" id="MobiDB-lite"/>
    </source>
</evidence>
<evidence type="ECO:0000313" key="2">
    <source>
        <dbReference type="EMBL" id="KAK0458806.1"/>
    </source>
</evidence>
<dbReference type="Proteomes" id="UP001175211">
    <property type="component" value="Unassembled WGS sequence"/>
</dbReference>
<comment type="caution">
    <text evidence="2">The sequence shown here is derived from an EMBL/GenBank/DDBJ whole genome shotgun (WGS) entry which is preliminary data.</text>
</comment>
<feature type="compositionally biased region" description="Polar residues" evidence="1">
    <location>
        <begin position="59"/>
        <end position="74"/>
    </location>
</feature>
<dbReference type="AlphaFoldDB" id="A0AA39N5E6"/>
<feature type="compositionally biased region" description="Polar residues" evidence="1">
    <location>
        <begin position="123"/>
        <end position="132"/>
    </location>
</feature>
<dbReference type="GeneID" id="85360925"/>
<feature type="compositionally biased region" description="Basic and acidic residues" evidence="1">
    <location>
        <begin position="216"/>
        <end position="226"/>
    </location>
</feature>
<feature type="compositionally biased region" description="Low complexity" evidence="1">
    <location>
        <begin position="232"/>
        <end position="242"/>
    </location>
</feature>
<name>A0AA39N5E6_ARMTA</name>
<evidence type="ECO:0000313" key="3">
    <source>
        <dbReference type="Proteomes" id="UP001175211"/>
    </source>
</evidence>
<organism evidence="2 3">
    <name type="scientific">Armillaria tabescens</name>
    <name type="common">Ringless honey mushroom</name>
    <name type="synonym">Agaricus tabescens</name>
    <dbReference type="NCBI Taxonomy" id="1929756"/>
    <lineage>
        <taxon>Eukaryota</taxon>
        <taxon>Fungi</taxon>
        <taxon>Dikarya</taxon>
        <taxon>Basidiomycota</taxon>
        <taxon>Agaricomycotina</taxon>
        <taxon>Agaricomycetes</taxon>
        <taxon>Agaricomycetidae</taxon>
        <taxon>Agaricales</taxon>
        <taxon>Marasmiineae</taxon>
        <taxon>Physalacriaceae</taxon>
        <taxon>Desarmillaria</taxon>
    </lineage>
</organism>